<reference evidence="1 2" key="1">
    <citation type="submission" date="2018-01" db="EMBL/GenBank/DDBJ databases">
        <title>Whole genome analyses suggest that Burkholderia sensu lato contains two further novel genera in the rhizoxinica-symbiotica group Mycetohabitans gen. nov., and Trinickia gen. nov.: implications for the evolution of diazotrophy and nodulation in the Burkholderiaceae.</title>
        <authorList>
            <person name="Estrada-de los Santos P."/>
            <person name="Palmer M."/>
            <person name="Chavez-Ramirez B."/>
            <person name="Beukes C."/>
            <person name="Steenkamp E.T."/>
            <person name="Hirsch A.M."/>
            <person name="Manyaka P."/>
            <person name="Maluk M."/>
            <person name="Lafos M."/>
            <person name="Crook M."/>
            <person name="Gross E."/>
            <person name="Simon M.F."/>
            <person name="Bueno dos Reis Junior F."/>
            <person name="Poole P.S."/>
            <person name="Venter S.N."/>
            <person name="James E.K."/>
        </authorList>
    </citation>
    <scope>NUCLEOTIDE SEQUENCE [LARGE SCALE GENOMIC DNA]</scope>
    <source>
        <strain evidence="1 2">GP25-8</strain>
    </source>
</reference>
<evidence type="ECO:0000313" key="1">
    <source>
        <dbReference type="EMBL" id="PMS25301.1"/>
    </source>
</evidence>
<gene>
    <name evidence="1" type="ORF">C0Z19_10135</name>
</gene>
<dbReference type="AlphaFoldDB" id="A0A2N7W7C8"/>
<comment type="caution">
    <text evidence="1">The sequence shown here is derived from an EMBL/GenBank/DDBJ whole genome shotgun (WGS) entry which is preliminary data.</text>
</comment>
<proteinExistence type="predicted"/>
<evidence type="ECO:0000313" key="2">
    <source>
        <dbReference type="Proteomes" id="UP000235347"/>
    </source>
</evidence>
<dbReference type="EMBL" id="PNYB01000007">
    <property type="protein sequence ID" value="PMS25301.1"/>
    <property type="molecule type" value="Genomic_DNA"/>
</dbReference>
<name>A0A2N7W7C8_9BURK</name>
<sequence>MLRCATAPTMPHMRIFLSRWVLQWCFSDASFFDLATPSRPRLCVSACVVKATRTTQLFFLTGRM</sequence>
<dbReference type="Proteomes" id="UP000235347">
    <property type="component" value="Unassembled WGS sequence"/>
</dbReference>
<protein>
    <submittedName>
        <fullName evidence="1">Uncharacterized protein</fullName>
    </submittedName>
</protein>
<accession>A0A2N7W7C8</accession>
<keyword evidence="2" id="KW-1185">Reference proteome</keyword>
<organism evidence="1 2">
    <name type="scientific">Trinickia soli</name>
    <dbReference type="NCBI Taxonomy" id="380675"/>
    <lineage>
        <taxon>Bacteria</taxon>
        <taxon>Pseudomonadati</taxon>
        <taxon>Pseudomonadota</taxon>
        <taxon>Betaproteobacteria</taxon>
        <taxon>Burkholderiales</taxon>
        <taxon>Burkholderiaceae</taxon>
        <taxon>Trinickia</taxon>
    </lineage>
</organism>